<dbReference type="SMART" id="SM00388">
    <property type="entry name" value="HisKA"/>
    <property type="match status" value="1"/>
</dbReference>
<keyword evidence="7" id="KW-0808">Transferase</keyword>
<dbReference type="InterPro" id="IPR058846">
    <property type="entry name" value="PAS-like"/>
</dbReference>
<dbReference type="SUPFAM" id="SSF47384">
    <property type="entry name" value="Homodimeric domain of signal transducing histidine kinase"/>
    <property type="match status" value="1"/>
</dbReference>
<dbReference type="CDD" id="cd17546">
    <property type="entry name" value="REC_hyHK_CKI1_RcsC-like"/>
    <property type="match status" value="1"/>
</dbReference>
<dbReference type="InterPro" id="IPR050956">
    <property type="entry name" value="2C_system_His_kinase"/>
</dbReference>
<dbReference type="Pfam" id="PF02518">
    <property type="entry name" value="HATPase_c"/>
    <property type="match status" value="1"/>
</dbReference>
<dbReference type="RefSeq" id="XP_020131047.1">
    <property type="nucleotide sequence ID" value="XM_020272160.1"/>
</dbReference>
<feature type="region of interest" description="Disordered" evidence="3">
    <location>
        <begin position="1022"/>
        <end position="1065"/>
    </location>
</feature>
<evidence type="ECO:0000259" key="5">
    <source>
        <dbReference type="PROSITE" id="PS50110"/>
    </source>
</evidence>
<dbReference type="CDD" id="cd00082">
    <property type="entry name" value="HisKA"/>
    <property type="match status" value="1"/>
</dbReference>
<dbReference type="Gene3D" id="3.30.565.10">
    <property type="entry name" value="Histidine kinase-like ATPase, C-terminal domain"/>
    <property type="match status" value="1"/>
</dbReference>
<feature type="compositionally biased region" description="Basic and acidic residues" evidence="3">
    <location>
        <begin position="1257"/>
        <end position="1275"/>
    </location>
</feature>
<dbReference type="GO" id="GO:0000155">
    <property type="term" value="F:phosphorelay sensor kinase activity"/>
    <property type="evidence" value="ECO:0007669"/>
    <property type="project" value="InterPro"/>
</dbReference>
<dbReference type="InterPro" id="IPR003661">
    <property type="entry name" value="HisK_dim/P_dom"/>
</dbReference>
<dbReference type="InterPro" id="IPR036097">
    <property type="entry name" value="HisK_dim/P_sf"/>
</dbReference>
<evidence type="ECO:0000259" key="6">
    <source>
        <dbReference type="PROSITE" id="PS50112"/>
    </source>
</evidence>
<dbReference type="Gene3D" id="1.10.287.130">
    <property type="match status" value="1"/>
</dbReference>
<dbReference type="GeneID" id="31012419"/>
<dbReference type="SUPFAM" id="SSF55785">
    <property type="entry name" value="PYP-like sensor domain (PAS domain)"/>
    <property type="match status" value="1"/>
</dbReference>
<dbReference type="CDD" id="cd00130">
    <property type="entry name" value="PAS"/>
    <property type="match status" value="1"/>
</dbReference>
<dbReference type="PROSITE" id="PS50112">
    <property type="entry name" value="PAS"/>
    <property type="match status" value="1"/>
</dbReference>
<dbReference type="OrthoDB" id="60033at2759"/>
<feature type="region of interest" description="Disordered" evidence="3">
    <location>
        <begin position="395"/>
        <end position="426"/>
    </location>
</feature>
<sequence length="1299" mass="144073">MSTPNHDGQLALLTAFLDHDNRPTFILDAHNDKRSDVSYQNKALREFLARLSSADTTQNIGEHFQDWASSFDASAEPADRAGVASNISFGNRSWTSILLHHRWRVVSAVAIDAAGRTVKRDRSRDTVDHLGRESGQSFPGTSADELKEKAGLSDSSSVASEEDRAESERRSSSPESCNSSLSLRRLDWIKDPPSNLPPYHRFLLEHDWASTPLGAMVDWPDLLRQTAVTILSSPDPRLLLWGRDMCLIYNEACLALIGHKHPKALGRGPAHVFSELWHPLKSIVKLAMHQGKATRVQDLQLSINRNRNCGLEETYWTFTMLPIIDSDGTAIGALDEFVETTNQVIGDRRMNTLITLGEKASSAKDIEELWSLILTSLEPNSHDVPYALLYSVREDGATREGHEPEDSPTKEGHESEDSDNTKGKGCFLEGTIGISKEHPAALPYFRLTEGEESFSIPFRRAWTSSQPSLLRADDGTLTGPLADLHVENRGFNQPSTTTIVLPIPPLSGTSIRGFLVMGLNPRRPYDEDYQIFIRLLNDRLVKAVASIFLPAEQRRSRQIIEENNSRHDKFSRELERRRQEAETAEATFTALAECAPVGCVVFQLNGQPRWMNEAYLDLSGLKREDFGGDPHRWSSTVIPEDRKYVEEQWENLVQGHDVRPFEFRVKRPWHLPGSTDDSDRMESSWVLANAFLKYDEAGNPQRILAWLTDISHQKWSQQLQAQRLEDVLETKRQSENFIDMTSHEMRNPLSAILQSADGILGALGFDKADKPLQQLRRPLILDPDSQEVIIDNAQTIVLCAQHQKRIVDDILTLSKLDSKLLVISPDLVQPVTLVERAIKMYEAELAIAGIKLNLSIHQSYDDLAIDMVFLDPSRFLQVLINLTNAIKFTRDRDKKAITIFLSASLKQPSSGHENLAYIPRRSSRSEHNHSDEGGEGEAIFLQLAVEDTGKGLSEDEMKLLFHRFSQASPKTYGEYGGSGLGLFISRELTELQDGRIGVASQAGKGSTFAFYIKARRVPPGSTIDSAPLSPIDTLRTPPLRRPSSSKRSQSDAERMPLTSPSDPSWNYSEVGMKNVAPAQPIEANSKARYPHLMVLIVEDNLINQKVLAKQLRHAGCTVHIANHGLEALDVLARSTFSTSPLPTTAEALIDISLCLMDLEMPVMDGLSCVKRIRQLESEGSLGRHVPIIAVTANARGEQITAALDAGMDLVITKPFRIPELLPQMDALMARMAEGGGRKSRSSSVVVADRGGGGGGGGKDDDGTAAKGKEADRREQGMGGTSTSKVVMVEEEEGEQEGKK</sequence>
<keyword evidence="7" id="KW-0418">Kinase</keyword>
<name>A0A1J9RQG4_9PEZI</name>
<dbReference type="SUPFAM" id="SSF55874">
    <property type="entry name" value="ATPase domain of HSP90 chaperone/DNA topoisomerase II/histidine kinase"/>
    <property type="match status" value="1"/>
</dbReference>
<dbReference type="SMART" id="SM00091">
    <property type="entry name" value="PAS"/>
    <property type="match status" value="2"/>
</dbReference>
<dbReference type="InterPro" id="IPR004358">
    <property type="entry name" value="Sig_transdc_His_kin-like_C"/>
</dbReference>
<dbReference type="PROSITE" id="PS50110">
    <property type="entry name" value="RESPONSE_REGULATORY"/>
    <property type="match status" value="1"/>
</dbReference>
<dbReference type="InterPro" id="IPR013655">
    <property type="entry name" value="PAS_fold_3"/>
</dbReference>
<feature type="domain" description="Histidine kinase" evidence="4">
    <location>
        <begin position="740"/>
        <end position="1016"/>
    </location>
</feature>
<evidence type="ECO:0000259" key="4">
    <source>
        <dbReference type="PROSITE" id="PS50109"/>
    </source>
</evidence>
<dbReference type="Pfam" id="PF26131">
    <property type="entry name" value="PAS-like"/>
    <property type="match status" value="1"/>
</dbReference>
<evidence type="ECO:0000256" key="3">
    <source>
        <dbReference type="SAM" id="MobiDB-lite"/>
    </source>
</evidence>
<organism evidence="7 8">
    <name type="scientific">Diplodia corticola</name>
    <dbReference type="NCBI Taxonomy" id="236234"/>
    <lineage>
        <taxon>Eukaryota</taxon>
        <taxon>Fungi</taxon>
        <taxon>Dikarya</taxon>
        <taxon>Ascomycota</taxon>
        <taxon>Pezizomycotina</taxon>
        <taxon>Dothideomycetes</taxon>
        <taxon>Dothideomycetes incertae sedis</taxon>
        <taxon>Botryosphaeriales</taxon>
        <taxon>Botryosphaeriaceae</taxon>
        <taxon>Diplodia</taxon>
    </lineage>
</organism>
<reference evidence="7 8" key="1">
    <citation type="submission" date="2016-10" db="EMBL/GenBank/DDBJ databases">
        <title>Proteomics and genomics reveal pathogen-plant mechanisms compatible with a hemibiotrophic lifestyle of Diplodia corticola.</title>
        <authorList>
            <person name="Fernandes I."/>
            <person name="De Jonge R."/>
            <person name="Van De Peer Y."/>
            <person name="Devreese B."/>
            <person name="Alves A."/>
            <person name="Esteves A.C."/>
        </authorList>
    </citation>
    <scope>NUCLEOTIDE SEQUENCE [LARGE SCALE GENOMIC DNA]</scope>
    <source>
        <strain evidence="7 8">CBS 112549</strain>
    </source>
</reference>
<protein>
    <submittedName>
        <fullName evidence="7">Histidine kinase-group xi protein</fullName>
    </submittedName>
</protein>
<dbReference type="InterPro" id="IPR000014">
    <property type="entry name" value="PAS"/>
</dbReference>
<dbReference type="InterPro" id="IPR036890">
    <property type="entry name" value="HATPase_C_sf"/>
</dbReference>
<feature type="domain" description="PAS" evidence="6">
    <location>
        <begin position="584"/>
        <end position="656"/>
    </location>
</feature>
<dbReference type="Gene3D" id="3.30.450.20">
    <property type="entry name" value="PAS domain"/>
    <property type="match status" value="2"/>
</dbReference>
<feature type="compositionally biased region" description="Basic and acidic residues" evidence="3">
    <location>
        <begin position="118"/>
        <end position="132"/>
    </location>
</feature>
<dbReference type="PANTHER" id="PTHR43719">
    <property type="entry name" value="TWO-COMPONENT HISTIDINE KINASE"/>
    <property type="match status" value="1"/>
</dbReference>
<dbReference type="Pfam" id="PF00512">
    <property type="entry name" value="HisKA"/>
    <property type="match status" value="1"/>
</dbReference>
<feature type="compositionally biased region" description="Basic and acidic residues" evidence="3">
    <location>
        <begin position="395"/>
        <end position="422"/>
    </location>
</feature>
<proteinExistence type="predicted"/>
<evidence type="ECO:0000256" key="1">
    <source>
        <dbReference type="ARBA" id="ARBA00022553"/>
    </source>
</evidence>
<feature type="domain" description="Response regulatory" evidence="5">
    <location>
        <begin position="1093"/>
        <end position="1228"/>
    </location>
</feature>
<accession>A0A1J9RQG4</accession>
<dbReference type="PANTHER" id="PTHR43719:SF30">
    <property type="entry name" value="TWO-COMPONENT SYSTEM RESPONSE REGULATOR"/>
    <property type="match status" value="1"/>
</dbReference>
<dbReference type="InterPro" id="IPR005467">
    <property type="entry name" value="His_kinase_dom"/>
</dbReference>
<keyword evidence="8" id="KW-1185">Reference proteome</keyword>
<dbReference type="InterPro" id="IPR001789">
    <property type="entry name" value="Sig_transdc_resp-reg_receiver"/>
</dbReference>
<comment type="caution">
    <text evidence="7">The sequence shown here is derived from an EMBL/GenBank/DDBJ whole genome shotgun (WGS) entry which is preliminary data.</text>
</comment>
<gene>
    <name evidence="7" type="ORF">BKCO1_20000126</name>
</gene>
<dbReference type="STRING" id="236234.A0A1J9RQG4"/>
<dbReference type="PRINTS" id="PR00344">
    <property type="entry name" value="BCTRLSENSOR"/>
</dbReference>
<evidence type="ECO:0000313" key="8">
    <source>
        <dbReference type="Proteomes" id="UP000183809"/>
    </source>
</evidence>
<dbReference type="InterPro" id="IPR035965">
    <property type="entry name" value="PAS-like_dom_sf"/>
</dbReference>
<evidence type="ECO:0000256" key="2">
    <source>
        <dbReference type="PROSITE-ProRule" id="PRU00169"/>
    </source>
</evidence>
<dbReference type="PROSITE" id="PS50109">
    <property type="entry name" value="HIS_KIN"/>
    <property type="match status" value="1"/>
</dbReference>
<dbReference type="SUPFAM" id="SSF52172">
    <property type="entry name" value="CheY-like"/>
    <property type="match status" value="1"/>
</dbReference>
<dbReference type="EMBL" id="MNUE01000020">
    <property type="protein sequence ID" value="OJD34787.1"/>
    <property type="molecule type" value="Genomic_DNA"/>
</dbReference>
<feature type="region of interest" description="Disordered" evidence="3">
    <location>
        <begin position="1232"/>
        <end position="1299"/>
    </location>
</feature>
<dbReference type="Pfam" id="PF08447">
    <property type="entry name" value="PAS_3"/>
    <property type="match status" value="1"/>
</dbReference>
<feature type="modified residue" description="4-aspartylphosphate" evidence="2">
    <location>
        <position position="1157"/>
    </location>
</feature>
<dbReference type="InterPro" id="IPR011006">
    <property type="entry name" value="CheY-like_superfamily"/>
</dbReference>
<dbReference type="Proteomes" id="UP000183809">
    <property type="component" value="Unassembled WGS sequence"/>
</dbReference>
<feature type="region of interest" description="Disordered" evidence="3">
    <location>
        <begin position="117"/>
        <end position="179"/>
    </location>
</feature>
<dbReference type="Gene3D" id="3.40.50.2300">
    <property type="match status" value="1"/>
</dbReference>
<dbReference type="SMART" id="SM00448">
    <property type="entry name" value="REC"/>
    <property type="match status" value="1"/>
</dbReference>
<dbReference type="SMART" id="SM00387">
    <property type="entry name" value="HATPase_c"/>
    <property type="match status" value="1"/>
</dbReference>
<dbReference type="InterPro" id="IPR003594">
    <property type="entry name" value="HATPase_dom"/>
</dbReference>
<evidence type="ECO:0000313" key="7">
    <source>
        <dbReference type="EMBL" id="OJD34787.1"/>
    </source>
</evidence>
<feature type="compositionally biased region" description="Acidic residues" evidence="3">
    <location>
        <begin position="1288"/>
        <end position="1299"/>
    </location>
</feature>
<keyword evidence="1 2" id="KW-0597">Phosphoprotein</keyword>
<dbReference type="Pfam" id="PF00072">
    <property type="entry name" value="Response_reg"/>
    <property type="match status" value="1"/>
</dbReference>